<organism evidence="4">
    <name type="scientific">Onchocerca ochengi</name>
    <name type="common">Filarial nematode worm</name>
    <dbReference type="NCBI Taxonomy" id="42157"/>
    <lineage>
        <taxon>Eukaryota</taxon>
        <taxon>Metazoa</taxon>
        <taxon>Ecdysozoa</taxon>
        <taxon>Nematoda</taxon>
        <taxon>Chromadorea</taxon>
        <taxon>Rhabditida</taxon>
        <taxon>Spirurina</taxon>
        <taxon>Spiruromorpha</taxon>
        <taxon>Filarioidea</taxon>
        <taxon>Onchocercidae</taxon>
        <taxon>Onchocerca</taxon>
    </lineage>
</organism>
<gene>
    <name evidence="2" type="ORF">NOO_LOCUS10597</name>
</gene>
<dbReference type="Proteomes" id="UP000271087">
    <property type="component" value="Unassembled WGS sequence"/>
</dbReference>
<evidence type="ECO:0000256" key="1">
    <source>
        <dbReference type="SAM" id="Phobius"/>
    </source>
</evidence>
<feature type="transmembrane region" description="Helical" evidence="1">
    <location>
        <begin position="12"/>
        <end position="31"/>
    </location>
</feature>
<keyword evidence="1" id="KW-0472">Membrane</keyword>
<evidence type="ECO:0000313" key="2">
    <source>
        <dbReference type="EMBL" id="VDM94324.1"/>
    </source>
</evidence>
<evidence type="ECO:0000313" key="3">
    <source>
        <dbReference type="Proteomes" id="UP000271087"/>
    </source>
</evidence>
<keyword evidence="1" id="KW-0812">Transmembrane</keyword>
<feature type="transmembrane region" description="Helical" evidence="1">
    <location>
        <begin position="51"/>
        <end position="68"/>
    </location>
</feature>
<name>A0A182ER32_ONCOC</name>
<proteinExistence type="predicted"/>
<reference evidence="4" key="1">
    <citation type="submission" date="2016-06" db="UniProtKB">
        <authorList>
            <consortium name="WormBaseParasite"/>
        </authorList>
    </citation>
    <scope>IDENTIFICATION</scope>
</reference>
<dbReference type="AlphaFoldDB" id="A0A182ER32"/>
<evidence type="ECO:0000313" key="4">
    <source>
        <dbReference type="WBParaSite" id="nOo.2.0.1.t10597-RA"/>
    </source>
</evidence>
<dbReference type="WBParaSite" id="nOo.2.0.1.t10597-RA">
    <property type="protein sequence ID" value="nOo.2.0.1.t10597-RA"/>
    <property type="gene ID" value="nOo.2.0.1.g10597"/>
</dbReference>
<dbReference type="EMBL" id="UYRW01006245">
    <property type="protein sequence ID" value="VDM94324.1"/>
    <property type="molecule type" value="Genomic_DNA"/>
</dbReference>
<accession>A0A182ER32</accession>
<sequence length="140" mass="15816">MARGQIEDGATGAAVAETTMTTMTMMMIMAVCDTGRRGRWHDAVPVAMLDNSIVTVVIVTPSLMMFLYGTERMYIVTSGNFIEEYRPVYLTRRSLMSRMMIHRVKPDESSRIGSHCISREDRRFLDDIGTSKTFCLTAVF</sequence>
<keyword evidence="3" id="KW-1185">Reference proteome</keyword>
<protein>
    <submittedName>
        <fullName evidence="4">Secreted protein</fullName>
    </submittedName>
</protein>
<keyword evidence="1" id="KW-1133">Transmembrane helix</keyword>
<reference evidence="2 3" key="2">
    <citation type="submission" date="2018-08" db="EMBL/GenBank/DDBJ databases">
        <authorList>
            <person name="Laetsch R D."/>
            <person name="Stevens L."/>
            <person name="Kumar S."/>
            <person name="Blaxter L. M."/>
        </authorList>
    </citation>
    <scope>NUCLEOTIDE SEQUENCE [LARGE SCALE GENOMIC DNA]</scope>
</reference>